<feature type="signal peptide" evidence="1">
    <location>
        <begin position="1"/>
        <end position="22"/>
    </location>
</feature>
<sequence length="290" mass="33789">MQVSSLLRTVFIWWLVCQQTRSFTITRNKEYRGSGEVVSGKDAVNNEPTCEELKAMWRFSKRQSRAAEITNEIPTYRDPFAYNVWEPYYARSRSMGGLRVGNRYRGRPVYGRVIHKPPMLRIQDVAERNRAFEEVARMYGNVQKTTEPRRRVTAFRLSGGAHLPLTPQSGSFQHLKELIRTERARELQEQRLAEEAEARSDALKELANGIQKANFHEFNYDLEDEEGREDPEAMNNRKSILAFPDLLAPAARFGPDQARFVEDYNYYRPRTHRSMLHSENLDQDLDGLLI</sequence>
<gene>
    <name evidence="3" type="primary">LOC108557326</name>
</gene>
<keyword evidence="1" id="KW-0732">Signal</keyword>
<organism evidence="2 3">
    <name type="scientific">Nicrophorus vespilloides</name>
    <name type="common">Boreal carrion beetle</name>
    <dbReference type="NCBI Taxonomy" id="110193"/>
    <lineage>
        <taxon>Eukaryota</taxon>
        <taxon>Metazoa</taxon>
        <taxon>Ecdysozoa</taxon>
        <taxon>Arthropoda</taxon>
        <taxon>Hexapoda</taxon>
        <taxon>Insecta</taxon>
        <taxon>Pterygota</taxon>
        <taxon>Neoptera</taxon>
        <taxon>Endopterygota</taxon>
        <taxon>Coleoptera</taxon>
        <taxon>Polyphaga</taxon>
        <taxon>Staphyliniformia</taxon>
        <taxon>Silphidae</taxon>
        <taxon>Nicrophorinae</taxon>
        <taxon>Nicrophorus</taxon>
    </lineage>
</organism>
<evidence type="ECO:0000256" key="1">
    <source>
        <dbReference type="SAM" id="SignalP"/>
    </source>
</evidence>
<dbReference type="GeneID" id="108557326"/>
<dbReference type="Proteomes" id="UP000695000">
    <property type="component" value="Unplaced"/>
</dbReference>
<feature type="chain" id="PRO_5045704764" evidence="1">
    <location>
        <begin position="23"/>
        <end position="290"/>
    </location>
</feature>
<dbReference type="RefSeq" id="XP_017769288.1">
    <property type="nucleotide sequence ID" value="XM_017913799.1"/>
</dbReference>
<name>A0ABM1M3Y8_NICVS</name>
<reference evidence="3" key="1">
    <citation type="submission" date="2025-08" db="UniProtKB">
        <authorList>
            <consortium name="RefSeq"/>
        </authorList>
    </citation>
    <scope>IDENTIFICATION</scope>
    <source>
        <tissue evidence="3">Whole Larva</tissue>
    </source>
</reference>
<evidence type="ECO:0000313" key="3">
    <source>
        <dbReference type="RefSeq" id="XP_017769288.1"/>
    </source>
</evidence>
<keyword evidence="2" id="KW-1185">Reference proteome</keyword>
<proteinExistence type="predicted"/>
<evidence type="ECO:0000313" key="2">
    <source>
        <dbReference type="Proteomes" id="UP000695000"/>
    </source>
</evidence>
<accession>A0ABM1M3Y8</accession>
<protein>
    <submittedName>
        <fullName evidence="3">Uncharacterized protein LOC108557326 isoform X1</fullName>
    </submittedName>
</protein>